<protein>
    <submittedName>
        <fullName evidence="1">Uncharacterized protein</fullName>
    </submittedName>
</protein>
<organism evidence="1 2">
    <name type="scientific">Natronobacterium texcoconense</name>
    <dbReference type="NCBI Taxonomy" id="1095778"/>
    <lineage>
        <taxon>Archaea</taxon>
        <taxon>Methanobacteriati</taxon>
        <taxon>Methanobacteriota</taxon>
        <taxon>Stenosarchaea group</taxon>
        <taxon>Halobacteria</taxon>
        <taxon>Halobacteriales</taxon>
        <taxon>Natrialbaceae</taxon>
        <taxon>Natronobacterium</taxon>
    </lineage>
</organism>
<dbReference type="OrthoDB" id="109251at2157"/>
<dbReference type="STRING" id="1095778.SAMN04489842_3816"/>
<proteinExistence type="predicted"/>
<dbReference type="Proteomes" id="UP000198848">
    <property type="component" value="Unassembled WGS sequence"/>
</dbReference>
<accession>A0A1H1IVC0</accession>
<dbReference type="InterPro" id="IPR055927">
    <property type="entry name" value="DUF7504"/>
</dbReference>
<sequence length="287" mass="32516">MTDIPPKATLQRKTDVTHSWSCRRCEFAVWSQTRDVVREAVRTHLFDHNERALSREGYQFRWNCPRCGAARAKHEKEDAVWSFEQHLFDHVEQQLETDTHVTDEIGSAGNALVLSSPERANDARIHFFDSCDVAILVTTAVADRLRLLAERGSSWPDRTIVLTTEERPLASVDDLDLRDVPLEVVELDRTLGLDEVGETISRVIAEHNSPNADVSLAFDMLSEVLATNDLEPAFTFFHLLTERVETADAFAHFYCDPDTTAAPTMNLLSELFDARLSVTEDRFVLES</sequence>
<dbReference type="Pfam" id="PF24336">
    <property type="entry name" value="DUF7504"/>
    <property type="match status" value="1"/>
</dbReference>
<evidence type="ECO:0000313" key="1">
    <source>
        <dbReference type="EMBL" id="SDR41655.1"/>
    </source>
</evidence>
<evidence type="ECO:0000313" key="2">
    <source>
        <dbReference type="Proteomes" id="UP000198848"/>
    </source>
</evidence>
<reference evidence="2" key="1">
    <citation type="submission" date="2016-10" db="EMBL/GenBank/DDBJ databases">
        <authorList>
            <person name="Varghese N."/>
            <person name="Submissions S."/>
        </authorList>
    </citation>
    <scope>NUCLEOTIDE SEQUENCE [LARGE SCALE GENOMIC DNA]</scope>
    <source>
        <strain evidence="2">DSM 24767</strain>
    </source>
</reference>
<keyword evidence="2" id="KW-1185">Reference proteome</keyword>
<dbReference type="EMBL" id="FNLC01000006">
    <property type="protein sequence ID" value="SDR41655.1"/>
    <property type="molecule type" value="Genomic_DNA"/>
</dbReference>
<gene>
    <name evidence="1" type="ORF">SAMN04489842_3816</name>
</gene>
<name>A0A1H1IVC0_NATTX</name>
<dbReference type="AlphaFoldDB" id="A0A1H1IVC0"/>